<proteinExistence type="predicted"/>
<reference evidence="1 2" key="1">
    <citation type="submission" date="2013-01" db="EMBL/GenBank/DDBJ databases">
        <authorList>
            <person name="Harkins D.M."/>
            <person name="Durkin A.S."/>
            <person name="Brinkac L.M."/>
            <person name="Haft D.H."/>
            <person name="Selengut J.D."/>
            <person name="Sanka R."/>
            <person name="DePew J."/>
            <person name="Purushe J."/>
            <person name="Tulsiani S.M."/>
            <person name="Graham G.C."/>
            <person name="Burns M.-A."/>
            <person name="Dohnt M.F."/>
            <person name="Smythe L.D."/>
            <person name="McKay D.B."/>
            <person name="Craig S.B."/>
            <person name="Vinetz J.M."/>
            <person name="Sutton G.G."/>
            <person name="Nierman W.C."/>
            <person name="Fouts D.E."/>
        </authorList>
    </citation>
    <scope>NUCLEOTIDE SEQUENCE [LARGE SCALE GENOMIC DNA]</scope>
    <source>
        <strain evidence="1 2">LT2116</strain>
    </source>
</reference>
<gene>
    <name evidence="1" type="ORF">LEP1GSC188_0108</name>
</gene>
<name>M3H0F7_9LEPT</name>
<evidence type="ECO:0000313" key="1">
    <source>
        <dbReference type="EMBL" id="EMF82611.1"/>
    </source>
</evidence>
<dbReference type="Proteomes" id="UP000011770">
    <property type="component" value="Unassembled WGS sequence"/>
</dbReference>
<evidence type="ECO:0000313" key="2">
    <source>
        <dbReference type="Proteomes" id="UP000011770"/>
    </source>
</evidence>
<organism evidence="1 2">
    <name type="scientific">Leptospira weilii serovar Topaz str. LT2116</name>
    <dbReference type="NCBI Taxonomy" id="1088540"/>
    <lineage>
        <taxon>Bacteria</taxon>
        <taxon>Pseudomonadati</taxon>
        <taxon>Spirochaetota</taxon>
        <taxon>Spirochaetia</taxon>
        <taxon>Leptospirales</taxon>
        <taxon>Leptospiraceae</taxon>
        <taxon>Leptospira</taxon>
    </lineage>
</organism>
<comment type="caution">
    <text evidence="1">The sequence shown here is derived from an EMBL/GenBank/DDBJ whole genome shotgun (WGS) entry which is preliminary data.</text>
</comment>
<dbReference type="AlphaFoldDB" id="M3H0F7"/>
<dbReference type="EMBL" id="AHOR02000019">
    <property type="protein sequence ID" value="EMF82611.1"/>
    <property type="molecule type" value="Genomic_DNA"/>
</dbReference>
<accession>M3H0F7</accession>
<sequence>MFSEEKPNGSCRVLSSFRTSKVSSSVFSLPNVGIFAILKMRKISYSH</sequence>
<protein>
    <submittedName>
        <fullName evidence="1">Uncharacterized protein</fullName>
    </submittedName>
</protein>